<sequence>MNTNMSTTDRMLRIAAGIALVILFYTGILAGTPGIIGLVVAVVFLGTALLGNCPLYSLIGVCTYSGED</sequence>
<evidence type="ECO:0000259" key="2">
    <source>
        <dbReference type="Pfam" id="PF11127"/>
    </source>
</evidence>
<accession>A0A5C7FK65</accession>
<feature type="transmembrane region" description="Helical" evidence="1">
    <location>
        <begin position="12"/>
        <end position="29"/>
    </location>
</feature>
<dbReference type="EMBL" id="VOXD01000008">
    <property type="protein sequence ID" value="TXF90261.1"/>
    <property type="molecule type" value="Genomic_DNA"/>
</dbReference>
<dbReference type="Proteomes" id="UP000321907">
    <property type="component" value="Unassembled WGS sequence"/>
</dbReference>
<organism evidence="3 4">
    <name type="scientific">Neolewinella aurantiaca</name>
    <dbReference type="NCBI Taxonomy" id="2602767"/>
    <lineage>
        <taxon>Bacteria</taxon>
        <taxon>Pseudomonadati</taxon>
        <taxon>Bacteroidota</taxon>
        <taxon>Saprospiria</taxon>
        <taxon>Saprospirales</taxon>
        <taxon>Lewinellaceae</taxon>
        <taxon>Neolewinella</taxon>
    </lineage>
</organism>
<protein>
    <submittedName>
        <fullName evidence="3">DUF2892 domain-containing protein</fullName>
    </submittedName>
</protein>
<dbReference type="RefSeq" id="WP_147930018.1">
    <property type="nucleotide sequence ID" value="NZ_VOXD01000008.1"/>
</dbReference>
<evidence type="ECO:0000313" key="3">
    <source>
        <dbReference type="EMBL" id="TXF90261.1"/>
    </source>
</evidence>
<evidence type="ECO:0000313" key="4">
    <source>
        <dbReference type="Proteomes" id="UP000321907"/>
    </source>
</evidence>
<keyword evidence="1" id="KW-1133">Transmembrane helix</keyword>
<dbReference type="OrthoDB" id="9804804at2"/>
<gene>
    <name evidence="3" type="ORF">FUA23_07010</name>
</gene>
<comment type="caution">
    <text evidence="3">The sequence shown here is derived from an EMBL/GenBank/DDBJ whole genome shotgun (WGS) entry which is preliminary data.</text>
</comment>
<evidence type="ECO:0000256" key="1">
    <source>
        <dbReference type="SAM" id="Phobius"/>
    </source>
</evidence>
<dbReference type="InterPro" id="IPR021309">
    <property type="entry name" value="YgaP-like_TM"/>
</dbReference>
<dbReference type="AlphaFoldDB" id="A0A5C7FK65"/>
<name>A0A5C7FK65_9BACT</name>
<reference evidence="3 4" key="1">
    <citation type="submission" date="2019-08" db="EMBL/GenBank/DDBJ databases">
        <title>Lewinella sp. strain SSH13 Genome sequencing and assembly.</title>
        <authorList>
            <person name="Kim I."/>
        </authorList>
    </citation>
    <scope>NUCLEOTIDE SEQUENCE [LARGE SCALE GENOMIC DNA]</scope>
    <source>
        <strain evidence="3 4">SSH13</strain>
    </source>
</reference>
<keyword evidence="1" id="KW-0812">Transmembrane</keyword>
<keyword evidence="1" id="KW-0472">Membrane</keyword>
<proteinExistence type="predicted"/>
<feature type="transmembrane region" description="Helical" evidence="1">
    <location>
        <begin position="35"/>
        <end position="59"/>
    </location>
</feature>
<dbReference type="Pfam" id="PF11127">
    <property type="entry name" value="YgaP-like_TM"/>
    <property type="match status" value="1"/>
</dbReference>
<feature type="domain" description="Inner membrane protein YgaP-like transmembrane" evidence="2">
    <location>
        <begin position="1"/>
        <end position="63"/>
    </location>
</feature>
<keyword evidence="4" id="KW-1185">Reference proteome</keyword>